<gene>
    <name evidence="1" type="ORF">A2908_00285</name>
</gene>
<accession>A0A1G2IDG2</accession>
<dbReference type="STRING" id="1802214.A2908_00285"/>
<comment type="caution">
    <text evidence="1">The sequence shown here is derived from an EMBL/GenBank/DDBJ whole genome shotgun (WGS) entry which is preliminary data.</text>
</comment>
<sequence length="73" mass="8713">MREKRNFESFYQREGCFALFPPIELRCKNNLGIIAKGEVVSAIAVDENGMYPNTVYLREKHRWFSLEYFDFIN</sequence>
<name>A0A1G2IDG2_9BACT</name>
<evidence type="ECO:0000313" key="2">
    <source>
        <dbReference type="Proteomes" id="UP000176774"/>
    </source>
</evidence>
<reference evidence="1 2" key="1">
    <citation type="journal article" date="2016" name="Nat. Commun.">
        <title>Thousands of microbial genomes shed light on interconnected biogeochemical processes in an aquifer system.</title>
        <authorList>
            <person name="Anantharaman K."/>
            <person name="Brown C.T."/>
            <person name="Hug L.A."/>
            <person name="Sharon I."/>
            <person name="Castelle C.J."/>
            <person name="Probst A.J."/>
            <person name="Thomas B.C."/>
            <person name="Singh A."/>
            <person name="Wilkins M.J."/>
            <person name="Karaoz U."/>
            <person name="Brodie E.L."/>
            <person name="Williams K.H."/>
            <person name="Hubbard S.S."/>
            <person name="Banfield J.F."/>
        </authorList>
    </citation>
    <scope>NUCLEOTIDE SEQUENCE [LARGE SCALE GENOMIC DNA]</scope>
</reference>
<organism evidence="1 2">
    <name type="scientific">Candidatus Staskawiczbacteria bacterium RIFCSPLOWO2_01_FULL_38_12b</name>
    <dbReference type="NCBI Taxonomy" id="1802214"/>
    <lineage>
        <taxon>Bacteria</taxon>
        <taxon>Candidatus Staskawicziibacteriota</taxon>
    </lineage>
</organism>
<protein>
    <submittedName>
        <fullName evidence="1">Uncharacterized protein</fullName>
    </submittedName>
</protein>
<dbReference type="AlphaFoldDB" id="A0A1G2IDG2"/>
<dbReference type="EMBL" id="MHPA01000021">
    <property type="protein sequence ID" value="OGZ72805.1"/>
    <property type="molecule type" value="Genomic_DNA"/>
</dbReference>
<dbReference type="Proteomes" id="UP000176774">
    <property type="component" value="Unassembled WGS sequence"/>
</dbReference>
<evidence type="ECO:0000313" key="1">
    <source>
        <dbReference type="EMBL" id="OGZ72805.1"/>
    </source>
</evidence>
<proteinExistence type="predicted"/>